<sequence length="417" mass="46160">MMNIVATLAGLAALTVPALALDKPAVPLHSSSRWILDSNNNRVKLRCINWAGHMEANVPEGLHKQSVDYLAHWIAGAGYNCVRLTYSIDMALNQNLRVEDSFRQGAAAANADVNAMMNLYNTAVQKNPFLANATVIEAFDVVQSKLWENNIMTILDNHVSKASWCCNLDDGNGWWSDAPGYLDANSRFFDTNKWHDGLRAMAQWSLSRPGIVGMSLRNEMRAHVTQIPSSGDAWRAHIPPAGKLVHDANPNVLVIVGGLNGGTDLSTVSRHGMIDASGWPGKHVWEAHSYSYTITTPDFGSCGIRRTEYGGFFGFLLVQGKEYTGPLFLSEFGVGMQGGPHDGLNDDDDHYLSCLVGYMQDNDADWAHWALQGSYYVRDGQVDKEETWGALDYAWKDWRNPAFKGRLGKMFDMTQTP</sequence>
<dbReference type="InterPro" id="IPR017853">
    <property type="entry name" value="GH"/>
</dbReference>
<keyword evidence="1" id="KW-0732">Signal</keyword>
<feature type="signal peptide" evidence="1">
    <location>
        <begin position="1"/>
        <end position="20"/>
    </location>
</feature>
<feature type="chain" id="PRO_5001978654" evidence="1">
    <location>
        <begin position="21"/>
        <end position="417"/>
    </location>
</feature>
<keyword evidence="3" id="KW-1185">Reference proteome</keyword>
<protein>
    <submittedName>
        <fullName evidence="2">Uncharacterized protein</fullName>
    </submittedName>
</protein>
<dbReference type="SUPFAM" id="SSF51445">
    <property type="entry name" value="(Trans)glycosidases"/>
    <property type="match status" value="1"/>
</dbReference>
<dbReference type="PANTHER" id="PTHR31263:SF0">
    <property type="entry name" value="CELLULASE FAMILY PROTEIN (AFU_ORTHOLOGUE AFUA_5G14560)"/>
    <property type="match status" value="1"/>
</dbReference>
<organism evidence="2 3">
    <name type="scientific">[Torrubiella] hemipterigena</name>
    <dbReference type="NCBI Taxonomy" id="1531966"/>
    <lineage>
        <taxon>Eukaryota</taxon>
        <taxon>Fungi</taxon>
        <taxon>Dikarya</taxon>
        <taxon>Ascomycota</taxon>
        <taxon>Pezizomycotina</taxon>
        <taxon>Sordariomycetes</taxon>
        <taxon>Hypocreomycetidae</taxon>
        <taxon>Hypocreales</taxon>
        <taxon>Clavicipitaceae</taxon>
        <taxon>Clavicipitaceae incertae sedis</taxon>
        <taxon>'Torrubiella' clade</taxon>
    </lineage>
</organism>
<evidence type="ECO:0000313" key="2">
    <source>
        <dbReference type="EMBL" id="CEJ81391.1"/>
    </source>
</evidence>
<dbReference type="HOGENOM" id="CLU_039562_0_0_1"/>
<dbReference type="Proteomes" id="UP000039046">
    <property type="component" value="Unassembled WGS sequence"/>
</dbReference>
<evidence type="ECO:0000256" key="1">
    <source>
        <dbReference type="SAM" id="SignalP"/>
    </source>
</evidence>
<dbReference type="STRING" id="1531966.A0A0A1ST96"/>
<dbReference type="EMBL" id="CDHN01000001">
    <property type="protein sequence ID" value="CEJ81391.1"/>
    <property type="molecule type" value="Genomic_DNA"/>
</dbReference>
<name>A0A0A1ST96_9HYPO</name>
<dbReference type="Gene3D" id="3.20.20.80">
    <property type="entry name" value="Glycosidases"/>
    <property type="match status" value="1"/>
</dbReference>
<gene>
    <name evidence="2" type="ORF">VHEMI01518</name>
</gene>
<dbReference type="AlphaFoldDB" id="A0A0A1ST96"/>
<evidence type="ECO:0000313" key="3">
    <source>
        <dbReference type="Proteomes" id="UP000039046"/>
    </source>
</evidence>
<dbReference type="PANTHER" id="PTHR31263">
    <property type="entry name" value="CELLULASE FAMILY PROTEIN (AFU_ORTHOLOGUE AFUA_5G14560)"/>
    <property type="match status" value="1"/>
</dbReference>
<proteinExistence type="predicted"/>
<accession>A0A0A1ST96</accession>
<dbReference type="OrthoDB" id="442731at2759"/>
<reference evidence="2 3" key="1">
    <citation type="journal article" date="2015" name="Genome Announc.">
        <title>Draft Genome Sequence and Gene Annotation of the Entomopathogenic Fungus Verticillium hemipterigenum.</title>
        <authorList>
            <person name="Horn F."/>
            <person name="Habel A."/>
            <person name="Scharf D.H."/>
            <person name="Dworschak J."/>
            <person name="Brakhage A.A."/>
            <person name="Guthke R."/>
            <person name="Hertweck C."/>
            <person name="Linde J."/>
        </authorList>
    </citation>
    <scope>NUCLEOTIDE SEQUENCE [LARGE SCALE GENOMIC DNA]</scope>
</reference>